<dbReference type="InterPro" id="IPR043129">
    <property type="entry name" value="ATPase_NBD"/>
</dbReference>
<accession>A0A2H0N421</accession>
<dbReference type="Gene3D" id="3.30.420.40">
    <property type="match status" value="1"/>
</dbReference>
<comment type="caution">
    <text evidence="1">The sequence shown here is derived from an EMBL/GenBank/DDBJ whole genome shotgun (WGS) entry which is preliminary data.</text>
</comment>
<dbReference type="EMBL" id="PCWN01000011">
    <property type="protein sequence ID" value="PIR03647.1"/>
    <property type="molecule type" value="Genomic_DNA"/>
</dbReference>
<reference evidence="1 2" key="1">
    <citation type="submission" date="2017-09" db="EMBL/GenBank/DDBJ databases">
        <title>Depth-based differentiation of microbial function through sediment-hosted aquifers and enrichment of novel symbionts in the deep terrestrial subsurface.</title>
        <authorList>
            <person name="Probst A.J."/>
            <person name="Ladd B."/>
            <person name="Jarett J.K."/>
            <person name="Geller-Mcgrath D.E."/>
            <person name="Sieber C.M."/>
            <person name="Emerson J.B."/>
            <person name="Anantharaman K."/>
            <person name="Thomas B.C."/>
            <person name="Malmstrom R."/>
            <person name="Stieglmeier M."/>
            <person name="Klingl A."/>
            <person name="Woyke T."/>
            <person name="Ryan C.M."/>
            <person name="Banfield J.F."/>
        </authorList>
    </citation>
    <scope>NUCLEOTIDE SEQUENCE [LARGE SCALE GENOMIC DNA]</scope>
    <source>
        <strain evidence="1">CG11_big_fil_rev_8_21_14_0_20_39_34</strain>
    </source>
</reference>
<gene>
    <name evidence="1" type="ORF">COV59_05685</name>
</gene>
<protein>
    <recommendedName>
        <fullName evidence="3">Gcp-like domain-containing protein</fullName>
    </recommendedName>
</protein>
<proteinExistence type="predicted"/>
<evidence type="ECO:0000313" key="2">
    <source>
        <dbReference type="Proteomes" id="UP000229600"/>
    </source>
</evidence>
<evidence type="ECO:0008006" key="3">
    <source>
        <dbReference type="Google" id="ProtNLM"/>
    </source>
</evidence>
<sequence>MIDPSLQGSIRLLLLGKDTRMEKDFPAENRELLLCVDEFLHENKCPVENLLGVFVVLGSGGFTSTRIAVVVANTMSYVQKIPVGPLDSKQWDCSYDQISACLLPLGQYVSAIYSGEPNITKGKS</sequence>
<name>A0A2H0N421_9BACT</name>
<dbReference type="Proteomes" id="UP000229600">
    <property type="component" value="Unassembled WGS sequence"/>
</dbReference>
<organism evidence="1 2">
    <name type="scientific">Candidatus Magasanikbacteria bacterium CG11_big_fil_rev_8_21_14_0_20_39_34</name>
    <dbReference type="NCBI Taxonomy" id="1974653"/>
    <lineage>
        <taxon>Bacteria</taxon>
        <taxon>Candidatus Magasanikiibacteriota</taxon>
    </lineage>
</organism>
<evidence type="ECO:0000313" key="1">
    <source>
        <dbReference type="EMBL" id="PIR03647.1"/>
    </source>
</evidence>
<dbReference type="SUPFAM" id="SSF53067">
    <property type="entry name" value="Actin-like ATPase domain"/>
    <property type="match status" value="1"/>
</dbReference>
<dbReference type="AlphaFoldDB" id="A0A2H0N421"/>